<dbReference type="PATRIC" id="fig|2209.42.peg.4120"/>
<dbReference type="Proteomes" id="UP000033835">
    <property type="component" value="Unassembled WGS sequence"/>
</dbReference>
<protein>
    <submittedName>
        <fullName evidence="3">Uncharacterized protein</fullName>
    </submittedName>
</protein>
<evidence type="ECO:0000313" key="7">
    <source>
        <dbReference type="Proteomes" id="UP000033835"/>
    </source>
</evidence>
<accession>A0A0F8IIJ7</accession>
<dbReference type="EMBL" id="JJPI01000106">
    <property type="protein sequence ID" value="KKG52360.1"/>
    <property type="molecule type" value="Genomic_DNA"/>
</dbReference>
<gene>
    <name evidence="1" type="ORF">DU33_18825</name>
    <name evidence="2" type="ORF">DU45_05980</name>
    <name evidence="6" type="ORF">DU56_18390</name>
    <name evidence="3" type="ORF">DU64_09415</name>
    <name evidence="4" type="ORF">DU66_16155</name>
    <name evidence="5" type="ORF">DU68_17490</name>
</gene>
<evidence type="ECO:0000313" key="1">
    <source>
        <dbReference type="EMBL" id="KKG52360.1"/>
    </source>
</evidence>
<dbReference type="EMBL" id="JJPK01000066">
    <property type="protein sequence ID" value="KKG61346.1"/>
    <property type="molecule type" value="Genomic_DNA"/>
</dbReference>
<dbReference type="AlphaFoldDB" id="A0A0F8IIJ7"/>
<dbReference type="EMBL" id="JJPV01000105">
    <property type="protein sequence ID" value="KKG97344.1"/>
    <property type="molecule type" value="Genomic_DNA"/>
</dbReference>
<proteinExistence type="predicted"/>
<evidence type="ECO:0000313" key="8">
    <source>
        <dbReference type="Proteomes" id="UP000034188"/>
    </source>
</evidence>
<dbReference type="Proteomes" id="UP000034253">
    <property type="component" value="Unassembled WGS sequence"/>
</dbReference>
<organism evidence="3 10">
    <name type="scientific">Methanosarcina mazei</name>
    <name type="common">Methanosarcina frisia</name>
    <dbReference type="NCBI Taxonomy" id="2209"/>
    <lineage>
        <taxon>Archaea</taxon>
        <taxon>Methanobacteriati</taxon>
        <taxon>Methanobacteriota</taxon>
        <taxon>Stenosarchaea group</taxon>
        <taxon>Methanomicrobia</taxon>
        <taxon>Methanosarcinales</taxon>
        <taxon>Methanosarcinaceae</taxon>
        <taxon>Methanosarcina</taxon>
    </lineage>
</organism>
<dbReference type="EMBL" id="JJPW01000018">
    <property type="protein sequence ID" value="KKH03279.1"/>
    <property type="molecule type" value="Genomic_DNA"/>
</dbReference>
<evidence type="ECO:0000313" key="12">
    <source>
        <dbReference type="Proteomes" id="UP000034566"/>
    </source>
</evidence>
<sequence length="60" mass="7046">MQGQMIQSRIVDLIKQKIPDITRTSALAFFLPYLRSSLIFNLLFSELRFEYGLLAQHIFI</sequence>
<dbReference type="Proteomes" id="UP000034566">
    <property type="component" value="Unassembled WGS sequence"/>
</dbReference>
<evidence type="ECO:0000313" key="3">
    <source>
        <dbReference type="EMBL" id="KKG63283.1"/>
    </source>
</evidence>
<evidence type="ECO:0000313" key="11">
    <source>
        <dbReference type="Proteomes" id="UP000034468"/>
    </source>
</evidence>
<dbReference type="Proteomes" id="UP000034279">
    <property type="component" value="Unassembled WGS sequence"/>
</dbReference>
<evidence type="ECO:0000313" key="10">
    <source>
        <dbReference type="Proteomes" id="UP000034279"/>
    </source>
</evidence>
<dbReference type="EMBL" id="JJPJ01000057">
    <property type="protein sequence ID" value="KKG63283.1"/>
    <property type="molecule type" value="Genomic_DNA"/>
</dbReference>
<dbReference type="Proteomes" id="UP000034188">
    <property type="component" value="Unassembled WGS sequence"/>
</dbReference>
<dbReference type="EMBL" id="JJPU01000139">
    <property type="protein sequence ID" value="KKG95232.1"/>
    <property type="molecule type" value="Genomic_DNA"/>
</dbReference>
<reference evidence="7 8" key="1">
    <citation type="journal article" date="2015" name="ISME J.">
        <title>Genomic and phenotypic differentiation among Methanosarcina mazei populations from Columbia River sediment.</title>
        <authorList>
            <person name="Youngblut N.D."/>
            <person name="Wirth J.S."/>
            <person name="Henriksen J.R."/>
            <person name="Smith M."/>
            <person name="Simon H."/>
            <person name="Metcalf W.W."/>
            <person name="Whitaker R.J."/>
        </authorList>
    </citation>
    <scope>NUCLEOTIDE SEQUENCE [LARGE SCALE GENOMIC DNA]</scope>
    <source>
        <strain evidence="1 8">3.F.T.1A.1</strain>
        <strain evidence="3 10">3.F.T.1A.2</strain>
        <strain evidence="2 12">3.F.T.1A.4</strain>
        <strain evidence="4 11">3.H.M.1B.1</strain>
        <strain evidence="5 7">3.H.M.1B.2</strain>
        <strain evidence="6 9">3.H.M.1B.5</strain>
    </source>
</reference>
<dbReference type="Proteomes" id="UP000034468">
    <property type="component" value="Unassembled WGS sequence"/>
</dbReference>
<evidence type="ECO:0000313" key="9">
    <source>
        <dbReference type="Proteomes" id="UP000034253"/>
    </source>
</evidence>
<comment type="caution">
    <text evidence="3">The sequence shown here is derived from an EMBL/GenBank/DDBJ whole genome shotgun (WGS) entry which is preliminary data.</text>
</comment>
<evidence type="ECO:0000313" key="5">
    <source>
        <dbReference type="EMBL" id="KKG97344.1"/>
    </source>
</evidence>
<evidence type="ECO:0000313" key="2">
    <source>
        <dbReference type="EMBL" id="KKG61346.1"/>
    </source>
</evidence>
<evidence type="ECO:0000313" key="6">
    <source>
        <dbReference type="EMBL" id="KKH03279.1"/>
    </source>
</evidence>
<evidence type="ECO:0000313" key="4">
    <source>
        <dbReference type="EMBL" id="KKG95232.1"/>
    </source>
</evidence>
<name>A0A0F8IIJ7_METMZ</name>